<organism evidence="2 3">
    <name type="scientific">Clarias magur</name>
    <name type="common">Asian catfish</name>
    <name type="synonym">Macropteronotus magur</name>
    <dbReference type="NCBI Taxonomy" id="1594786"/>
    <lineage>
        <taxon>Eukaryota</taxon>
        <taxon>Metazoa</taxon>
        <taxon>Chordata</taxon>
        <taxon>Craniata</taxon>
        <taxon>Vertebrata</taxon>
        <taxon>Euteleostomi</taxon>
        <taxon>Actinopterygii</taxon>
        <taxon>Neopterygii</taxon>
        <taxon>Teleostei</taxon>
        <taxon>Ostariophysi</taxon>
        <taxon>Siluriformes</taxon>
        <taxon>Clariidae</taxon>
        <taxon>Clarias</taxon>
    </lineage>
</organism>
<dbReference type="InterPro" id="IPR013783">
    <property type="entry name" value="Ig-like_fold"/>
</dbReference>
<accession>A0A8J4UBE9</accession>
<evidence type="ECO:0000313" key="3">
    <source>
        <dbReference type="Proteomes" id="UP000727407"/>
    </source>
</evidence>
<dbReference type="OrthoDB" id="9932608at2759"/>
<reference evidence="2" key="1">
    <citation type="submission" date="2020-07" db="EMBL/GenBank/DDBJ databases">
        <title>Clarias magur genome sequencing, assembly and annotation.</title>
        <authorList>
            <person name="Kushwaha B."/>
            <person name="Kumar R."/>
            <person name="Das P."/>
            <person name="Joshi C.G."/>
            <person name="Kumar D."/>
            <person name="Nagpure N.S."/>
            <person name="Pandey M."/>
            <person name="Agarwal S."/>
            <person name="Srivastava S."/>
            <person name="Singh M."/>
            <person name="Sahoo L."/>
            <person name="Jayasankar P."/>
            <person name="Meher P.K."/>
            <person name="Koringa P.G."/>
            <person name="Iquebal M.A."/>
            <person name="Das S.P."/>
            <person name="Bit A."/>
            <person name="Patnaik S."/>
            <person name="Patel N."/>
            <person name="Shah T.M."/>
            <person name="Hinsu A."/>
            <person name="Jena J.K."/>
        </authorList>
    </citation>
    <scope>NUCLEOTIDE SEQUENCE</scope>
    <source>
        <strain evidence="2">CIFAMagur01</strain>
        <tissue evidence="2">Testis</tissue>
    </source>
</reference>
<evidence type="ECO:0000259" key="1">
    <source>
        <dbReference type="PROSITE" id="PS50835"/>
    </source>
</evidence>
<dbReference type="PROSITE" id="PS50835">
    <property type="entry name" value="IG_LIKE"/>
    <property type="match status" value="1"/>
</dbReference>
<dbReference type="EMBL" id="QNUK01000540">
    <property type="protein sequence ID" value="KAF5891937.1"/>
    <property type="molecule type" value="Genomic_DNA"/>
</dbReference>
<dbReference type="InterPro" id="IPR036179">
    <property type="entry name" value="Ig-like_dom_sf"/>
</dbReference>
<gene>
    <name evidence="2" type="ORF">DAT39_018359</name>
</gene>
<dbReference type="Proteomes" id="UP000727407">
    <property type="component" value="Unassembled WGS sequence"/>
</dbReference>
<keyword evidence="3" id="KW-1185">Reference proteome</keyword>
<protein>
    <submittedName>
        <fullName evidence="2">Putative immune-type receptor 12a</fullName>
    </submittedName>
</protein>
<dbReference type="Pfam" id="PF07686">
    <property type="entry name" value="V-set"/>
    <property type="match status" value="1"/>
</dbReference>
<dbReference type="InterPro" id="IPR013106">
    <property type="entry name" value="Ig_V-set"/>
</dbReference>
<proteinExistence type="predicted"/>
<name>A0A8J4UBE9_CLAMG</name>
<dbReference type="InterPro" id="IPR007110">
    <property type="entry name" value="Ig-like_dom"/>
</dbReference>
<sequence length="130" mass="14485">MEKPAESLLWETLCSSTLEADPGDNVTLWCQHELDLAGYIYWFYQNSSTAALSTTSVPVLTGCRHFKTSGPANECYFYSGTKRMVMSVQGKNTSLTITAVNVSDTGLYYCGFMQLNQISFSNSSYLRVKD</sequence>
<feature type="domain" description="Ig-like" evidence="1">
    <location>
        <begin position="4"/>
        <end position="121"/>
    </location>
</feature>
<dbReference type="AlphaFoldDB" id="A0A8J4UBE9"/>
<evidence type="ECO:0000313" key="2">
    <source>
        <dbReference type="EMBL" id="KAF5891937.1"/>
    </source>
</evidence>
<dbReference type="InterPro" id="IPR003599">
    <property type="entry name" value="Ig_sub"/>
</dbReference>
<keyword evidence="2" id="KW-0675">Receptor</keyword>
<dbReference type="SUPFAM" id="SSF48726">
    <property type="entry name" value="Immunoglobulin"/>
    <property type="match status" value="1"/>
</dbReference>
<dbReference type="Gene3D" id="2.60.40.10">
    <property type="entry name" value="Immunoglobulins"/>
    <property type="match status" value="1"/>
</dbReference>
<dbReference type="SMART" id="SM00409">
    <property type="entry name" value="IG"/>
    <property type="match status" value="1"/>
</dbReference>
<comment type="caution">
    <text evidence="2">The sequence shown here is derived from an EMBL/GenBank/DDBJ whole genome shotgun (WGS) entry which is preliminary data.</text>
</comment>